<feature type="domain" description="ZP" evidence="1">
    <location>
        <begin position="1"/>
        <end position="74"/>
    </location>
</feature>
<name>A0A016WTC5_9BILA</name>
<dbReference type="EMBL" id="JARK01000137">
    <property type="protein sequence ID" value="EYC42288.1"/>
    <property type="molecule type" value="Genomic_DNA"/>
</dbReference>
<dbReference type="Proteomes" id="UP000024635">
    <property type="component" value="Unassembled WGS sequence"/>
</dbReference>
<evidence type="ECO:0000313" key="3">
    <source>
        <dbReference type="Proteomes" id="UP000024635"/>
    </source>
</evidence>
<dbReference type="InterPro" id="IPR001507">
    <property type="entry name" value="ZP_dom"/>
</dbReference>
<gene>
    <name evidence="2" type="primary">Acey_s0537.g3123</name>
    <name evidence="2" type="ORF">Y032_0537g3123</name>
</gene>
<dbReference type="PROSITE" id="PS51034">
    <property type="entry name" value="ZP_2"/>
    <property type="match status" value="1"/>
</dbReference>
<dbReference type="OrthoDB" id="5828068at2759"/>
<evidence type="ECO:0000259" key="1">
    <source>
        <dbReference type="PROSITE" id="PS51034"/>
    </source>
</evidence>
<dbReference type="AlphaFoldDB" id="A0A016WTC5"/>
<sequence length="87" mass="9911">MVLNLLNCRCEIDHHFLETPNYSRFNKQGLEEYVFQEMSVFKFPGEGNVIFHCKISLCDMDAAASPCIAQVGVTAGWKKSRELPLDE</sequence>
<proteinExistence type="predicted"/>
<accession>A0A016WTC5</accession>
<comment type="caution">
    <text evidence="2">The sequence shown here is derived from an EMBL/GenBank/DDBJ whole genome shotgun (WGS) entry which is preliminary data.</text>
</comment>
<protein>
    <recommendedName>
        <fullName evidence="1">ZP domain-containing protein</fullName>
    </recommendedName>
</protein>
<organism evidence="2 3">
    <name type="scientific">Ancylostoma ceylanicum</name>
    <dbReference type="NCBI Taxonomy" id="53326"/>
    <lineage>
        <taxon>Eukaryota</taxon>
        <taxon>Metazoa</taxon>
        <taxon>Ecdysozoa</taxon>
        <taxon>Nematoda</taxon>
        <taxon>Chromadorea</taxon>
        <taxon>Rhabditida</taxon>
        <taxon>Rhabditina</taxon>
        <taxon>Rhabditomorpha</taxon>
        <taxon>Strongyloidea</taxon>
        <taxon>Ancylostomatidae</taxon>
        <taxon>Ancylostomatinae</taxon>
        <taxon>Ancylostoma</taxon>
    </lineage>
</organism>
<evidence type="ECO:0000313" key="2">
    <source>
        <dbReference type="EMBL" id="EYC42288.1"/>
    </source>
</evidence>
<reference evidence="3" key="1">
    <citation type="journal article" date="2015" name="Nat. Genet.">
        <title>The genome and transcriptome of the zoonotic hookworm Ancylostoma ceylanicum identify infection-specific gene families.</title>
        <authorList>
            <person name="Schwarz E.M."/>
            <person name="Hu Y."/>
            <person name="Antoshechkin I."/>
            <person name="Miller M.M."/>
            <person name="Sternberg P.W."/>
            <person name="Aroian R.V."/>
        </authorList>
    </citation>
    <scope>NUCLEOTIDE SEQUENCE</scope>
    <source>
        <strain evidence="3">HY135</strain>
    </source>
</reference>
<keyword evidence="3" id="KW-1185">Reference proteome</keyword>